<dbReference type="Proteomes" id="UP001341840">
    <property type="component" value="Unassembled WGS sequence"/>
</dbReference>
<feature type="region of interest" description="Disordered" evidence="1">
    <location>
        <begin position="216"/>
        <end position="280"/>
    </location>
</feature>
<dbReference type="EMBL" id="JASCZI010181683">
    <property type="protein sequence ID" value="MED6185318.1"/>
    <property type="molecule type" value="Genomic_DNA"/>
</dbReference>
<organism evidence="3 4">
    <name type="scientific">Stylosanthes scabra</name>
    <dbReference type="NCBI Taxonomy" id="79078"/>
    <lineage>
        <taxon>Eukaryota</taxon>
        <taxon>Viridiplantae</taxon>
        <taxon>Streptophyta</taxon>
        <taxon>Embryophyta</taxon>
        <taxon>Tracheophyta</taxon>
        <taxon>Spermatophyta</taxon>
        <taxon>Magnoliopsida</taxon>
        <taxon>eudicotyledons</taxon>
        <taxon>Gunneridae</taxon>
        <taxon>Pentapetalae</taxon>
        <taxon>rosids</taxon>
        <taxon>fabids</taxon>
        <taxon>Fabales</taxon>
        <taxon>Fabaceae</taxon>
        <taxon>Papilionoideae</taxon>
        <taxon>50 kb inversion clade</taxon>
        <taxon>dalbergioids sensu lato</taxon>
        <taxon>Dalbergieae</taxon>
        <taxon>Pterocarpus clade</taxon>
        <taxon>Stylosanthes</taxon>
    </lineage>
</organism>
<comment type="caution">
    <text evidence="3">The sequence shown here is derived from an EMBL/GenBank/DDBJ whole genome shotgun (WGS) entry which is preliminary data.</text>
</comment>
<reference evidence="3 4" key="1">
    <citation type="journal article" date="2023" name="Plants (Basel)">
        <title>Bridging the Gap: Combining Genomics and Transcriptomics Approaches to Understand Stylosanthes scabra, an Orphan Legume from the Brazilian Caatinga.</title>
        <authorList>
            <person name="Ferreira-Neto J.R.C."/>
            <person name="da Silva M.D."/>
            <person name="Binneck E."/>
            <person name="de Melo N.F."/>
            <person name="da Silva R.H."/>
            <person name="de Melo A.L.T.M."/>
            <person name="Pandolfi V."/>
            <person name="Bustamante F.O."/>
            <person name="Brasileiro-Vidal A.C."/>
            <person name="Benko-Iseppon A.M."/>
        </authorList>
    </citation>
    <scope>NUCLEOTIDE SEQUENCE [LARGE SCALE GENOMIC DNA]</scope>
    <source>
        <tissue evidence="3">Leaves</tissue>
    </source>
</reference>
<dbReference type="InterPro" id="IPR058594">
    <property type="entry name" value="PB1-like_dom_pln"/>
</dbReference>
<protein>
    <recommendedName>
        <fullName evidence="2">PB1-like domain-containing protein</fullName>
    </recommendedName>
</protein>
<evidence type="ECO:0000313" key="3">
    <source>
        <dbReference type="EMBL" id="MED6185318.1"/>
    </source>
</evidence>
<name>A0ABU6WM03_9FABA</name>
<gene>
    <name evidence="3" type="ORF">PIB30_055880</name>
</gene>
<proteinExistence type="predicted"/>
<sequence>MFHHGGELRWNDDGTWVYEPNNKYCLADNDEDTMDVFFVRNYYKKLGYDKIDIPCVHACAAIAWLNKNPEDFCHKWVTMDAYRDTYQYHLNPIPGKAMWDTTQHTWPQAPMFKRKPGNLDNSIVIIVDQRAIPRGVVLRAAAATQKASAAANQGDSATTAQNDSAVANEAAAAVKEGDATAAAQNDGAAAQNEIAAATQNQQAIEIELSQPNYLEAQDSQQAQPARPPKLQARRRTSITPNSVIIDPMRGASRGTSSRLESFMRHVPTPGFKPPRQLQKD</sequence>
<evidence type="ECO:0000256" key="1">
    <source>
        <dbReference type="SAM" id="MobiDB-lite"/>
    </source>
</evidence>
<dbReference type="Pfam" id="PF26130">
    <property type="entry name" value="PB1-like"/>
    <property type="match status" value="1"/>
</dbReference>
<evidence type="ECO:0000259" key="2">
    <source>
        <dbReference type="Pfam" id="PF26130"/>
    </source>
</evidence>
<feature type="domain" description="PB1-like" evidence="2">
    <location>
        <begin position="1"/>
        <end position="52"/>
    </location>
</feature>
<keyword evidence="4" id="KW-1185">Reference proteome</keyword>
<evidence type="ECO:0000313" key="4">
    <source>
        <dbReference type="Proteomes" id="UP001341840"/>
    </source>
</evidence>
<accession>A0ABU6WM03</accession>